<name>X1CMZ7_9ZZZZ</name>
<proteinExistence type="predicted"/>
<protein>
    <submittedName>
        <fullName evidence="1">Uncharacterized protein</fullName>
    </submittedName>
</protein>
<feature type="non-terminal residue" evidence="1">
    <location>
        <position position="1"/>
    </location>
</feature>
<reference evidence="1" key="1">
    <citation type="journal article" date="2014" name="Front. Microbiol.">
        <title>High frequency of phylogenetically diverse reductive dehalogenase-homologous genes in deep subseafloor sedimentary metagenomes.</title>
        <authorList>
            <person name="Kawai M."/>
            <person name="Futagami T."/>
            <person name="Toyoda A."/>
            <person name="Takaki Y."/>
            <person name="Nishi S."/>
            <person name="Hori S."/>
            <person name="Arai W."/>
            <person name="Tsubouchi T."/>
            <person name="Morono Y."/>
            <person name="Uchiyama I."/>
            <person name="Ito T."/>
            <person name="Fujiyama A."/>
            <person name="Inagaki F."/>
            <person name="Takami H."/>
        </authorList>
    </citation>
    <scope>NUCLEOTIDE SEQUENCE</scope>
    <source>
        <strain evidence="1">Expedition CK06-06</strain>
    </source>
</reference>
<sequence length="73" mass="8318">LIILSLLMLDGVFAYMGTPDQHSVGRFTELTGKGIDVRFLEKVNGEWKIVYLSSVDITSYEDEEEDEESETEE</sequence>
<dbReference type="EMBL" id="BART01038942">
    <property type="protein sequence ID" value="GAH09147.1"/>
    <property type="molecule type" value="Genomic_DNA"/>
</dbReference>
<gene>
    <name evidence="1" type="ORF">S01H4_64300</name>
</gene>
<dbReference type="AlphaFoldDB" id="X1CMZ7"/>
<accession>X1CMZ7</accession>
<organism evidence="1">
    <name type="scientific">marine sediment metagenome</name>
    <dbReference type="NCBI Taxonomy" id="412755"/>
    <lineage>
        <taxon>unclassified sequences</taxon>
        <taxon>metagenomes</taxon>
        <taxon>ecological metagenomes</taxon>
    </lineage>
</organism>
<comment type="caution">
    <text evidence="1">The sequence shown here is derived from an EMBL/GenBank/DDBJ whole genome shotgun (WGS) entry which is preliminary data.</text>
</comment>
<evidence type="ECO:0000313" key="1">
    <source>
        <dbReference type="EMBL" id="GAH09147.1"/>
    </source>
</evidence>